<proteinExistence type="predicted"/>
<reference evidence="2 3" key="1">
    <citation type="submission" date="2021-03" db="EMBL/GenBank/DDBJ databases">
        <title>Sequencing the genomes of 1000 actinobacteria strains.</title>
        <authorList>
            <person name="Klenk H.-P."/>
        </authorList>
    </citation>
    <scope>NUCLEOTIDE SEQUENCE [LARGE SCALE GENOMIC DNA]</scope>
    <source>
        <strain evidence="2 3">DSM 46713</strain>
    </source>
</reference>
<accession>A0ABS4ZTI0</accession>
<dbReference type="EMBL" id="JAGIOP010000002">
    <property type="protein sequence ID" value="MBP2452725.1"/>
    <property type="molecule type" value="Genomic_DNA"/>
</dbReference>
<gene>
    <name evidence="2" type="ORF">JOF57_002638</name>
</gene>
<protein>
    <submittedName>
        <fullName evidence="2">Uncharacterized protein</fullName>
    </submittedName>
</protein>
<feature type="transmembrane region" description="Helical" evidence="1">
    <location>
        <begin position="12"/>
        <end position="35"/>
    </location>
</feature>
<comment type="caution">
    <text evidence="2">The sequence shown here is derived from an EMBL/GenBank/DDBJ whole genome shotgun (WGS) entry which is preliminary data.</text>
</comment>
<evidence type="ECO:0000313" key="2">
    <source>
        <dbReference type="EMBL" id="MBP2452725.1"/>
    </source>
</evidence>
<keyword evidence="1" id="KW-0812">Transmembrane</keyword>
<dbReference type="RefSeq" id="WP_209917015.1">
    <property type="nucleotide sequence ID" value="NZ_JAGIOP010000002.1"/>
</dbReference>
<sequence length="290" mass="33314">MNSRRMRVLDRMYWLGWIGPFLYLGVGIYMSWLAIRWILNTPMPNQLLAWVLLAIGLGCLRQSYKEFLKPRDDDPAFSPLDQTESPPWRHPLAPELREQLLSTLALLKTAGILDPGEVSDDEVVECAEHTEVFEDMGIHSVMMVLETLAEERDPAFRPLEFFADQEFCDDDAFEMVREFARISGYAGPLRQITCDLTGDYPQGPDYDPMPNAFIEFEMGTARYSLPFTMYRKYLPNGLIEQLAPICAPPERAERFYQAWDSEGLYMTYTTPAQIAEFNAARGPKPSWVEI</sequence>
<evidence type="ECO:0000256" key="1">
    <source>
        <dbReference type="SAM" id="Phobius"/>
    </source>
</evidence>
<keyword evidence="1" id="KW-1133">Transmembrane helix</keyword>
<keyword evidence="3" id="KW-1185">Reference proteome</keyword>
<keyword evidence="1" id="KW-0472">Membrane</keyword>
<evidence type="ECO:0000313" key="3">
    <source>
        <dbReference type="Proteomes" id="UP000694460"/>
    </source>
</evidence>
<name>A0ABS4ZTI0_9MYCO</name>
<dbReference type="Proteomes" id="UP000694460">
    <property type="component" value="Unassembled WGS sequence"/>
</dbReference>
<organism evidence="2 3">
    <name type="scientific">Mycolicibacterium lutetiense</name>
    <dbReference type="NCBI Taxonomy" id="1641992"/>
    <lineage>
        <taxon>Bacteria</taxon>
        <taxon>Bacillati</taxon>
        <taxon>Actinomycetota</taxon>
        <taxon>Actinomycetes</taxon>
        <taxon>Mycobacteriales</taxon>
        <taxon>Mycobacteriaceae</taxon>
        <taxon>Mycolicibacterium</taxon>
    </lineage>
</organism>